<keyword evidence="4" id="KW-0067">ATP-binding</keyword>
<dbReference type="PROSITE" id="PS50011">
    <property type="entry name" value="PROTEIN_KINASE_DOM"/>
    <property type="match status" value="1"/>
</dbReference>
<dbReference type="InterPro" id="IPR000719">
    <property type="entry name" value="Prot_kinase_dom"/>
</dbReference>
<comment type="caution">
    <text evidence="7">The sequence shown here is derived from an EMBL/GenBank/DDBJ whole genome shotgun (WGS) entry which is preliminary data.</text>
</comment>
<evidence type="ECO:0000313" key="7">
    <source>
        <dbReference type="EMBL" id="KAJ7314809.1"/>
    </source>
</evidence>
<gene>
    <name evidence="7" type="ORF">DFH08DRAFT_894842</name>
</gene>
<organism evidence="7 8">
    <name type="scientific">Mycena albidolilacea</name>
    <dbReference type="NCBI Taxonomy" id="1033008"/>
    <lineage>
        <taxon>Eukaryota</taxon>
        <taxon>Fungi</taxon>
        <taxon>Dikarya</taxon>
        <taxon>Basidiomycota</taxon>
        <taxon>Agaricomycotina</taxon>
        <taxon>Agaricomycetes</taxon>
        <taxon>Agaricomycetidae</taxon>
        <taxon>Agaricales</taxon>
        <taxon>Marasmiineae</taxon>
        <taxon>Mycenaceae</taxon>
        <taxon>Mycena</taxon>
    </lineage>
</organism>
<dbReference type="PROSITE" id="PS00108">
    <property type="entry name" value="PROTEIN_KINASE_ST"/>
    <property type="match status" value="1"/>
</dbReference>
<feature type="compositionally biased region" description="Polar residues" evidence="5">
    <location>
        <begin position="28"/>
        <end position="43"/>
    </location>
</feature>
<sequence>MEPQESSRAWGDLDDRSHSHSDSDDSSEMWQSPDEQNSLDTNPVRSSLFRQHPFEWLELDPWLAEEEESGREVCFGDYDGRLRPRFLAQINRWQNSGGGNAITYMGNLTVFDGSVILVAFKVIRTDLDADLFKYYERLDREANVWQTLKHPNILPFFGVYNIGRPLPVLISPFYKFGHIGHYLQTNPTVARNSLVHDVASGLKFLHDNGVVHGDLKVENILVDKNGVACICDSGMSRIQNVRGFTTSHRAGTMVYMAPELLMSSNIYEARDQPVPRTTMESDIWTLALVLLGILTSFPLKTAARLEALGRVGMLSSRPDLEDMLRPTRMQYTPEAISSTVWALLKECWHSDPASRPTMSTIMKSRVIEEMEEVILYPRRSEYGRI</sequence>
<protein>
    <submittedName>
        <fullName evidence="7">Kinase-like domain-containing protein</fullName>
    </submittedName>
</protein>
<feature type="compositionally biased region" description="Basic and acidic residues" evidence="5">
    <location>
        <begin position="11"/>
        <end position="23"/>
    </location>
</feature>
<proteinExistence type="predicted"/>
<dbReference type="InterPro" id="IPR008271">
    <property type="entry name" value="Ser/Thr_kinase_AS"/>
</dbReference>
<keyword evidence="1" id="KW-0808">Transferase</keyword>
<dbReference type="EMBL" id="JARIHO010000065">
    <property type="protein sequence ID" value="KAJ7314809.1"/>
    <property type="molecule type" value="Genomic_DNA"/>
</dbReference>
<dbReference type="PANTHER" id="PTHR44329">
    <property type="entry name" value="SERINE/THREONINE-PROTEIN KINASE TNNI3K-RELATED"/>
    <property type="match status" value="1"/>
</dbReference>
<keyword evidence="2" id="KW-0547">Nucleotide-binding</keyword>
<dbReference type="Proteomes" id="UP001218218">
    <property type="component" value="Unassembled WGS sequence"/>
</dbReference>
<evidence type="ECO:0000256" key="2">
    <source>
        <dbReference type="ARBA" id="ARBA00022741"/>
    </source>
</evidence>
<name>A0AAD6ZAV7_9AGAR</name>
<accession>A0AAD6ZAV7</accession>
<evidence type="ECO:0000259" key="6">
    <source>
        <dbReference type="PROSITE" id="PS50011"/>
    </source>
</evidence>
<feature type="region of interest" description="Disordered" evidence="5">
    <location>
        <begin position="1"/>
        <end position="43"/>
    </location>
</feature>
<dbReference type="SMART" id="SM00220">
    <property type="entry name" value="S_TKc"/>
    <property type="match status" value="1"/>
</dbReference>
<evidence type="ECO:0000256" key="5">
    <source>
        <dbReference type="SAM" id="MobiDB-lite"/>
    </source>
</evidence>
<dbReference type="Pfam" id="PF00069">
    <property type="entry name" value="Pkinase"/>
    <property type="match status" value="1"/>
</dbReference>
<reference evidence="7" key="1">
    <citation type="submission" date="2023-03" db="EMBL/GenBank/DDBJ databases">
        <title>Massive genome expansion in bonnet fungi (Mycena s.s.) driven by repeated elements and novel gene families across ecological guilds.</title>
        <authorList>
            <consortium name="Lawrence Berkeley National Laboratory"/>
            <person name="Harder C.B."/>
            <person name="Miyauchi S."/>
            <person name="Viragh M."/>
            <person name="Kuo A."/>
            <person name="Thoen E."/>
            <person name="Andreopoulos B."/>
            <person name="Lu D."/>
            <person name="Skrede I."/>
            <person name="Drula E."/>
            <person name="Henrissat B."/>
            <person name="Morin E."/>
            <person name="Kohler A."/>
            <person name="Barry K."/>
            <person name="LaButti K."/>
            <person name="Morin E."/>
            <person name="Salamov A."/>
            <person name="Lipzen A."/>
            <person name="Mereny Z."/>
            <person name="Hegedus B."/>
            <person name="Baldrian P."/>
            <person name="Stursova M."/>
            <person name="Weitz H."/>
            <person name="Taylor A."/>
            <person name="Grigoriev I.V."/>
            <person name="Nagy L.G."/>
            <person name="Martin F."/>
            <person name="Kauserud H."/>
        </authorList>
    </citation>
    <scope>NUCLEOTIDE SEQUENCE</scope>
    <source>
        <strain evidence="7">CBHHK002</strain>
    </source>
</reference>
<keyword evidence="8" id="KW-1185">Reference proteome</keyword>
<evidence type="ECO:0000256" key="4">
    <source>
        <dbReference type="ARBA" id="ARBA00022840"/>
    </source>
</evidence>
<dbReference type="SUPFAM" id="SSF56112">
    <property type="entry name" value="Protein kinase-like (PK-like)"/>
    <property type="match status" value="1"/>
</dbReference>
<dbReference type="GO" id="GO:0005524">
    <property type="term" value="F:ATP binding"/>
    <property type="evidence" value="ECO:0007669"/>
    <property type="project" value="UniProtKB-KW"/>
</dbReference>
<dbReference type="InterPro" id="IPR011009">
    <property type="entry name" value="Kinase-like_dom_sf"/>
</dbReference>
<keyword evidence="3 7" id="KW-0418">Kinase</keyword>
<dbReference type="Gene3D" id="1.10.510.10">
    <property type="entry name" value="Transferase(Phosphotransferase) domain 1"/>
    <property type="match status" value="1"/>
</dbReference>
<dbReference type="InterPro" id="IPR051681">
    <property type="entry name" value="Ser/Thr_Kinases-Pseudokinases"/>
</dbReference>
<dbReference type="AlphaFoldDB" id="A0AAD6ZAV7"/>
<dbReference type="PANTHER" id="PTHR44329:SF288">
    <property type="entry name" value="MITOGEN-ACTIVATED PROTEIN KINASE KINASE KINASE 20"/>
    <property type="match status" value="1"/>
</dbReference>
<evidence type="ECO:0000256" key="1">
    <source>
        <dbReference type="ARBA" id="ARBA00022679"/>
    </source>
</evidence>
<evidence type="ECO:0000313" key="8">
    <source>
        <dbReference type="Proteomes" id="UP001218218"/>
    </source>
</evidence>
<feature type="domain" description="Protein kinase" evidence="6">
    <location>
        <begin position="88"/>
        <end position="367"/>
    </location>
</feature>
<evidence type="ECO:0000256" key="3">
    <source>
        <dbReference type="ARBA" id="ARBA00022777"/>
    </source>
</evidence>
<dbReference type="GO" id="GO:0004674">
    <property type="term" value="F:protein serine/threonine kinase activity"/>
    <property type="evidence" value="ECO:0007669"/>
    <property type="project" value="TreeGrafter"/>
</dbReference>